<sequence>MRMHNLEGAAEQCTKWRATGGQNPQLKNAVDILEAQVYLRLFVNTLGSERVEHLKKVFNLLDSVIAGRPRVSLAYKLAADALLHALKFKNELLMKLEIPSSWSISCRLTAVRSAVMFYSVALDLNRQNAWAWNDLAIALLCLAGIDNSEQHAAKAHECLRKAMSLSKCAQMRSQLWTLIAEAERLSAMAKDATATDPMSIALQQHYLVRALQLNKANDEAWLRLALLYYTNGAMVEAHLTIETALKHNPQLAEAWCAWALKAESEGLGHEAMDMFRHSISIKPVSLRVKSFDPATVMIDFNKVLRLRDESDSSDKDLLLHIGVLAELFGHYEDAVQCIADSGYDGPHLQRARMKAGQDVQNPAKSLEMLKKLCSMSSEELFNLLKERQPLYKDLFDRLVAPEAQGLQELYASFTKSISVPLVVAAILRFELVSLSLKMYENLRND</sequence>
<protein>
    <submittedName>
        <fullName evidence="3">Tetratricopeptide repeat protein</fullName>
    </submittedName>
</protein>
<dbReference type="SUPFAM" id="SSF48452">
    <property type="entry name" value="TPR-like"/>
    <property type="match status" value="2"/>
</dbReference>
<organism evidence="3 4">
    <name type="scientific">Teladorsagia circumcincta</name>
    <name type="common">Brown stomach worm</name>
    <name type="synonym">Ostertagia circumcincta</name>
    <dbReference type="NCBI Taxonomy" id="45464"/>
    <lineage>
        <taxon>Eukaryota</taxon>
        <taxon>Metazoa</taxon>
        <taxon>Ecdysozoa</taxon>
        <taxon>Nematoda</taxon>
        <taxon>Chromadorea</taxon>
        <taxon>Rhabditida</taxon>
        <taxon>Rhabditina</taxon>
        <taxon>Rhabditomorpha</taxon>
        <taxon>Strongyloidea</taxon>
        <taxon>Trichostrongylidae</taxon>
        <taxon>Teladorsagia</taxon>
    </lineage>
</organism>
<dbReference type="InterPro" id="IPR039226">
    <property type="entry name" value="Ski3/TTC37"/>
</dbReference>
<reference evidence="3 4" key="1">
    <citation type="submission" date="2015-09" db="EMBL/GenBank/DDBJ databases">
        <title>Draft genome of the parasitic nematode Teladorsagia circumcincta isolate WARC Sus (inbred).</title>
        <authorList>
            <person name="Mitreva M."/>
        </authorList>
    </citation>
    <scope>NUCLEOTIDE SEQUENCE [LARGE SCALE GENOMIC DNA]</scope>
    <source>
        <strain evidence="3 4">S</strain>
    </source>
</reference>
<dbReference type="AlphaFoldDB" id="A0A2G9TJY1"/>
<evidence type="ECO:0000256" key="2">
    <source>
        <dbReference type="ARBA" id="ARBA00022803"/>
    </source>
</evidence>
<dbReference type="GO" id="GO:0006401">
    <property type="term" value="P:RNA catabolic process"/>
    <property type="evidence" value="ECO:0007669"/>
    <property type="project" value="InterPro"/>
</dbReference>
<dbReference type="Gene3D" id="1.25.40.10">
    <property type="entry name" value="Tetratricopeptide repeat domain"/>
    <property type="match status" value="1"/>
</dbReference>
<keyword evidence="2" id="KW-0802">TPR repeat</keyword>
<dbReference type="PANTHER" id="PTHR15704">
    <property type="entry name" value="SUPERKILLER 3 PROTEIN-RELATED"/>
    <property type="match status" value="1"/>
</dbReference>
<name>A0A2G9TJY1_TELCI</name>
<accession>A0A2G9TJY1</accession>
<gene>
    <name evidence="3" type="ORF">TELCIR_20758</name>
</gene>
<dbReference type="EMBL" id="KZ370914">
    <property type="protein sequence ID" value="PIO57822.1"/>
    <property type="molecule type" value="Genomic_DNA"/>
</dbReference>
<dbReference type="InterPro" id="IPR011990">
    <property type="entry name" value="TPR-like_helical_dom_sf"/>
</dbReference>
<dbReference type="GO" id="GO:0055087">
    <property type="term" value="C:Ski complex"/>
    <property type="evidence" value="ECO:0007669"/>
    <property type="project" value="InterPro"/>
</dbReference>
<dbReference type="OrthoDB" id="421075at2759"/>
<dbReference type="PANTHER" id="PTHR15704:SF7">
    <property type="entry name" value="SUPERKILLER COMPLEX PROTEIN 3"/>
    <property type="match status" value="1"/>
</dbReference>
<keyword evidence="4" id="KW-1185">Reference proteome</keyword>
<evidence type="ECO:0000313" key="3">
    <source>
        <dbReference type="EMBL" id="PIO57822.1"/>
    </source>
</evidence>
<keyword evidence="1" id="KW-0677">Repeat</keyword>
<evidence type="ECO:0000256" key="1">
    <source>
        <dbReference type="ARBA" id="ARBA00022737"/>
    </source>
</evidence>
<evidence type="ECO:0000313" key="4">
    <source>
        <dbReference type="Proteomes" id="UP000230423"/>
    </source>
</evidence>
<proteinExistence type="predicted"/>
<dbReference type="Proteomes" id="UP000230423">
    <property type="component" value="Unassembled WGS sequence"/>
</dbReference>